<dbReference type="InterPro" id="IPR000008">
    <property type="entry name" value="C2_dom"/>
</dbReference>
<gene>
    <name evidence="2" type="ORF">TrLO_g15961</name>
</gene>
<feature type="domain" description="C2" evidence="1">
    <location>
        <begin position="25"/>
        <end position="148"/>
    </location>
</feature>
<dbReference type="SUPFAM" id="SSF49562">
    <property type="entry name" value="C2 domain (Calcium/lipid-binding domain, CaLB)"/>
    <property type="match status" value="1"/>
</dbReference>
<dbReference type="OrthoDB" id="191604at2759"/>
<dbReference type="AlphaFoldDB" id="A0A9W6ZBG3"/>
<dbReference type="CDD" id="cd00030">
    <property type="entry name" value="C2"/>
    <property type="match status" value="1"/>
</dbReference>
<dbReference type="SMART" id="SM00239">
    <property type="entry name" value="C2"/>
    <property type="match status" value="1"/>
</dbReference>
<proteinExistence type="predicted"/>
<organism evidence="2 3">
    <name type="scientific">Triparma laevis f. longispina</name>
    <dbReference type="NCBI Taxonomy" id="1714387"/>
    <lineage>
        <taxon>Eukaryota</taxon>
        <taxon>Sar</taxon>
        <taxon>Stramenopiles</taxon>
        <taxon>Ochrophyta</taxon>
        <taxon>Bolidophyceae</taxon>
        <taxon>Parmales</taxon>
        <taxon>Triparmaceae</taxon>
        <taxon>Triparma</taxon>
    </lineage>
</organism>
<dbReference type="GO" id="GO:0005783">
    <property type="term" value="C:endoplasmic reticulum"/>
    <property type="evidence" value="ECO:0007669"/>
    <property type="project" value="TreeGrafter"/>
</dbReference>
<evidence type="ECO:0000313" key="2">
    <source>
        <dbReference type="EMBL" id="GMH51387.1"/>
    </source>
</evidence>
<dbReference type="GO" id="GO:0008289">
    <property type="term" value="F:lipid binding"/>
    <property type="evidence" value="ECO:0007669"/>
    <property type="project" value="InterPro"/>
</dbReference>
<evidence type="ECO:0000259" key="1">
    <source>
        <dbReference type="PROSITE" id="PS50004"/>
    </source>
</evidence>
<keyword evidence="3" id="KW-1185">Reference proteome</keyword>
<protein>
    <recommendedName>
        <fullName evidence="1">C2 domain-containing protein</fullName>
    </recommendedName>
</protein>
<dbReference type="EMBL" id="BRXW01000403">
    <property type="protein sequence ID" value="GMH51387.1"/>
    <property type="molecule type" value="Genomic_DNA"/>
</dbReference>
<dbReference type="Pfam" id="PF00168">
    <property type="entry name" value="C2"/>
    <property type="match status" value="1"/>
</dbReference>
<comment type="caution">
    <text evidence="2">The sequence shown here is derived from an EMBL/GenBank/DDBJ whole genome shotgun (WGS) entry which is preliminary data.</text>
</comment>
<dbReference type="InterPro" id="IPR045050">
    <property type="entry name" value="Synaptotagmin_plant"/>
</dbReference>
<name>A0A9W6ZBG3_9STRA</name>
<accession>A0A9W6ZBG3</accession>
<dbReference type="PANTHER" id="PTHR10774">
    <property type="entry name" value="EXTENDED SYNAPTOTAGMIN-RELATED"/>
    <property type="match status" value="1"/>
</dbReference>
<dbReference type="Proteomes" id="UP001165122">
    <property type="component" value="Unassembled WGS sequence"/>
</dbReference>
<dbReference type="InterPro" id="IPR035892">
    <property type="entry name" value="C2_domain_sf"/>
</dbReference>
<reference evidence="3" key="1">
    <citation type="journal article" date="2023" name="Commun. Biol.">
        <title>Genome analysis of Parmales, the sister group of diatoms, reveals the evolutionary specialization of diatoms from phago-mixotrophs to photoautotrophs.</title>
        <authorList>
            <person name="Ban H."/>
            <person name="Sato S."/>
            <person name="Yoshikawa S."/>
            <person name="Yamada K."/>
            <person name="Nakamura Y."/>
            <person name="Ichinomiya M."/>
            <person name="Sato N."/>
            <person name="Blanc-Mathieu R."/>
            <person name="Endo H."/>
            <person name="Kuwata A."/>
            <person name="Ogata H."/>
        </authorList>
    </citation>
    <scope>NUCLEOTIDE SEQUENCE [LARGE SCALE GENOMIC DNA]</scope>
    <source>
        <strain evidence="3">NIES 3700</strain>
    </source>
</reference>
<dbReference type="PANTHER" id="PTHR10774:SF190">
    <property type="entry name" value="C2 CALCIUM_LIPID-BINDING ENDONUCLEASE_EXONUCLEASE_PHOSPHATASE-RELATED"/>
    <property type="match status" value="1"/>
</dbReference>
<dbReference type="PROSITE" id="PS50004">
    <property type="entry name" value="C2"/>
    <property type="match status" value="1"/>
</dbReference>
<dbReference type="Gene3D" id="2.60.40.150">
    <property type="entry name" value="C2 domain"/>
    <property type="match status" value="1"/>
</dbReference>
<sequence>MGCCCSTEREDSEFSKLATKPLIKQNRSVSFDVPENIKAGDLALSIHLTGCRRLSKGPGGDCDPFVRFWLSSDPANVQESTPKSRTQNPLWVPEELFHFMPFKKKDMAKTKLIISVMDKDSFGDPDPLGDCTVKLSSLEGGEEKELRLQLINPTTGEPLESFIDLKVEVDCALKAYGTQEEKVYEYQRWGVVHGWSNELVRNGGSLLPTDPGRWSNWDKSVWSSEFKEVQNELPEGWAVKKGFDWEINGRPGSSDGWEYAFGFRFPGWFEKPYFLMRARRRIWRRIIVNNNISAHVNGQSTKELV</sequence>
<evidence type="ECO:0000313" key="3">
    <source>
        <dbReference type="Proteomes" id="UP001165122"/>
    </source>
</evidence>